<keyword evidence="1" id="KW-1133">Transmembrane helix</keyword>
<protein>
    <submittedName>
        <fullName evidence="2">Branched-subunit amino acid transport protein</fullName>
    </submittedName>
</protein>
<organism evidence="2 3">
    <name type="scientific">Nocardioides thalensis</name>
    <dbReference type="NCBI Taxonomy" id="1914755"/>
    <lineage>
        <taxon>Bacteria</taxon>
        <taxon>Bacillati</taxon>
        <taxon>Actinomycetota</taxon>
        <taxon>Actinomycetes</taxon>
        <taxon>Propionibacteriales</taxon>
        <taxon>Nocardioidaceae</taxon>
        <taxon>Nocardioides</taxon>
    </lineage>
</organism>
<dbReference type="AlphaFoldDB" id="A0A853C858"/>
<name>A0A853C858_9ACTN</name>
<evidence type="ECO:0000256" key="1">
    <source>
        <dbReference type="SAM" id="Phobius"/>
    </source>
</evidence>
<keyword evidence="1" id="KW-0812">Transmembrane</keyword>
<feature type="transmembrane region" description="Helical" evidence="1">
    <location>
        <begin position="67"/>
        <end position="97"/>
    </location>
</feature>
<dbReference type="Pfam" id="PF05437">
    <property type="entry name" value="AzlD"/>
    <property type="match status" value="1"/>
</dbReference>
<keyword evidence="1" id="KW-0472">Membrane</keyword>
<keyword evidence="3" id="KW-1185">Reference proteome</keyword>
<dbReference type="Proteomes" id="UP000530424">
    <property type="component" value="Unassembled WGS sequence"/>
</dbReference>
<sequence length="100" mass="10079">MRLWLSILAVSAANSLLKATGPLALGDRRLPSTARRVVALMAPVLLAGLIVVELAGPGWHELDGAQVLGVGVAGLAWAARAPMLVAVLVGAAAAAAVRLL</sequence>
<feature type="transmembrane region" description="Helical" evidence="1">
    <location>
        <begin position="34"/>
        <end position="55"/>
    </location>
</feature>
<comment type="caution">
    <text evidence="2">The sequence shown here is derived from an EMBL/GenBank/DDBJ whole genome shotgun (WGS) entry which is preliminary data.</text>
</comment>
<reference evidence="2 3" key="1">
    <citation type="submission" date="2020-07" db="EMBL/GenBank/DDBJ databases">
        <title>Sequencing the genomes of 1000 actinobacteria strains.</title>
        <authorList>
            <person name="Klenk H.-P."/>
        </authorList>
    </citation>
    <scope>NUCLEOTIDE SEQUENCE [LARGE SCALE GENOMIC DNA]</scope>
    <source>
        <strain evidence="2 3">DSM 103833</strain>
    </source>
</reference>
<gene>
    <name evidence="2" type="ORF">HNR19_004039</name>
</gene>
<accession>A0A853C858</accession>
<dbReference type="EMBL" id="JACCFP010000001">
    <property type="protein sequence ID" value="NYJ03341.1"/>
    <property type="molecule type" value="Genomic_DNA"/>
</dbReference>
<proteinExistence type="predicted"/>
<dbReference type="RefSeq" id="WP_179669620.1">
    <property type="nucleotide sequence ID" value="NZ_JACCFP010000001.1"/>
</dbReference>
<evidence type="ECO:0000313" key="2">
    <source>
        <dbReference type="EMBL" id="NYJ03341.1"/>
    </source>
</evidence>
<evidence type="ECO:0000313" key="3">
    <source>
        <dbReference type="Proteomes" id="UP000530424"/>
    </source>
</evidence>
<dbReference type="InterPro" id="IPR008407">
    <property type="entry name" value="Brnchd-chn_aa_trnsp_AzlD"/>
</dbReference>